<evidence type="ECO:0000313" key="8">
    <source>
        <dbReference type="Proteomes" id="UP000065220"/>
    </source>
</evidence>
<dbReference type="PANTHER" id="PTHR36174:SF1">
    <property type="entry name" value="LIPID II:GLYCINE GLYCYLTRANSFERASE"/>
    <property type="match status" value="1"/>
</dbReference>
<dbReference type="GO" id="GO:0071555">
    <property type="term" value="P:cell wall organization"/>
    <property type="evidence" value="ECO:0007669"/>
    <property type="project" value="UniProtKB-KW"/>
</dbReference>
<proteinExistence type="inferred from homology"/>
<dbReference type="EMBL" id="CP014228">
    <property type="protein sequence ID" value="AMD87865.1"/>
    <property type="molecule type" value="Genomic_DNA"/>
</dbReference>
<dbReference type="SUPFAM" id="SSF55729">
    <property type="entry name" value="Acyl-CoA N-acyltransferases (Nat)"/>
    <property type="match status" value="1"/>
</dbReference>
<keyword evidence="6" id="KW-0961">Cell wall biogenesis/degradation</keyword>
<sequence>MPSSHAIFRPITDDDYDALIDGQPYPHRAAVAWDGYAEILPEREIWNGTRVAYWPAGAAAPRAVLTLRQYHIRRMAFLWAEGSPVWVGEGPTAGEEQALVDALRRWVAKVDPTQSFIRLHVLHHEDVAGIVPTCQQIYGHDSTIVIDTTGTEEDLRARMKKRGRRDVNKAGRECRATIAEETGIDREGFDELIAIMHETADRQGFHDHDADYYWTFFTYFRDRGMARLLVGREEGRPVNWGLFIVRGDFATYEVAASSEDARRNYAPDLTLYTGLLALQADGVKAVDLVAIGSDFAPELNTLNNFKTKWTQEITRVAAPVEIVLKPRRYRLLNALAHRLGR</sequence>
<dbReference type="Gene3D" id="3.40.630.30">
    <property type="match status" value="1"/>
</dbReference>
<dbReference type="Proteomes" id="UP000065220">
    <property type="component" value="Chromosome"/>
</dbReference>
<keyword evidence="2" id="KW-0808">Transferase</keyword>
<dbReference type="STRING" id="111015.AXF14_10100"/>
<gene>
    <name evidence="7" type="ORF">AXF14_10100</name>
</gene>
<dbReference type="InterPro" id="IPR016181">
    <property type="entry name" value="Acyl_CoA_acyltransferase"/>
</dbReference>
<evidence type="ECO:0000256" key="5">
    <source>
        <dbReference type="ARBA" id="ARBA00023315"/>
    </source>
</evidence>
<dbReference type="GO" id="GO:0009252">
    <property type="term" value="P:peptidoglycan biosynthetic process"/>
    <property type="evidence" value="ECO:0007669"/>
    <property type="project" value="UniProtKB-KW"/>
</dbReference>
<name>A0A0X8JFF7_ACTRD</name>
<evidence type="ECO:0000256" key="1">
    <source>
        <dbReference type="ARBA" id="ARBA00009943"/>
    </source>
</evidence>
<organism evidence="7 8">
    <name type="scientific">Actinomyces radicidentis</name>
    <dbReference type="NCBI Taxonomy" id="111015"/>
    <lineage>
        <taxon>Bacteria</taxon>
        <taxon>Bacillati</taxon>
        <taxon>Actinomycetota</taxon>
        <taxon>Actinomycetes</taxon>
        <taxon>Actinomycetales</taxon>
        <taxon>Actinomycetaceae</taxon>
        <taxon>Actinomyces</taxon>
    </lineage>
</organism>
<keyword evidence="4" id="KW-0573">Peptidoglycan synthesis</keyword>
<evidence type="ECO:0000256" key="6">
    <source>
        <dbReference type="ARBA" id="ARBA00023316"/>
    </source>
</evidence>
<dbReference type="Pfam" id="PF02388">
    <property type="entry name" value="FemAB"/>
    <property type="match status" value="1"/>
</dbReference>
<keyword evidence="3" id="KW-0133">Cell shape</keyword>
<evidence type="ECO:0000256" key="2">
    <source>
        <dbReference type="ARBA" id="ARBA00022679"/>
    </source>
</evidence>
<dbReference type="RefSeq" id="WP_067942958.1">
    <property type="nucleotide sequence ID" value="NZ_CP014228.1"/>
</dbReference>
<dbReference type="GO" id="GO:0016755">
    <property type="term" value="F:aminoacyltransferase activity"/>
    <property type="evidence" value="ECO:0007669"/>
    <property type="project" value="InterPro"/>
</dbReference>
<evidence type="ECO:0000256" key="4">
    <source>
        <dbReference type="ARBA" id="ARBA00022984"/>
    </source>
</evidence>
<comment type="similarity">
    <text evidence="1">Belongs to the FemABX family.</text>
</comment>
<dbReference type="AlphaFoldDB" id="A0A0X8JFF7"/>
<accession>A0A0X8JFF7</accession>
<protein>
    <recommendedName>
        <fullName evidence="9">BioF2-like acetyltransferase domain-containing protein</fullName>
    </recommendedName>
</protein>
<dbReference type="PANTHER" id="PTHR36174">
    <property type="entry name" value="LIPID II:GLYCINE GLYCYLTRANSFERASE"/>
    <property type="match status" value="1"/>
</dbReference>
<dbReference type="GO" id="GO:0008360">
    <property type="term" value="P:regulation of cell shape"/>
    <property type="evidence" value="ECO:0007669"/>
    <property type="project" value="UniProtKB-KW"/>
</dbReference>
<dbReference type="PROSITE" id="PS51191">
    <property type="entry name" value="FEMABX"/>
    <property type="match status" value="1"/>
</dbReference>
<dbReference type="OrthoDB" id="3185680at2"/>
<reference evidence="8" key="1">
    <citation type="submission" date="2016-02" db="EMBL/GenBank/DDBJ databases">
        <authorList>
            <person name="Holder M.E."/>
            <person name="Ajami N.J."/>
            <person name="Petrosino J.F."/>
        </authorList>
    </citation>
    <scope>NUCLEOTIDE SEQUENCE [LARGE SCALE GENOMIC DNA]</scope>
    <source>
        <strain evidence="8">CCUG 36733</strain>
    </source>
</reference>
<keyword evidence="8" id="KW-1185">Reference proteome</keyword>
<evidence type="ECO:0000313" key="7">
    <source>
        <dbReference type="EMBL" id="AMD87865.1"/>
    </source>
</evidence>
<keyword evidence="5" id="KW-0012">Acyltransferase</keyword>
<evidence type="ECO:0008006" key="9">
    <source>
        <dbReference type="Google" id="ProtNLM"/>
    </source>
</evidence>
<dbReference type="KEGG" id="ard:AXF14_10100"/>
<evidence type="ECO:0000256" key="3">
    <source>
        <dbReference type="ARBA" id="ARBA00022960"/>
    </source>
</evidence>
<dbReference type="InterPro" id="IPR050644">
    <property type="entry name" value="PG_Glycine_Bridge_Synth"/>
</dbReference>
<dbReference type="InterPro" id="IPR003447">
    <property type="entry name" value="FEMABX"/>
</dbReference>